<dbReference type="PANTHER" id="PTHR31642">
    <property type="entry name" value="TRICHOTHECENE 3-O-ACETYLTRANSFERASE"/>
    <property type="match status" value="1"/>
</dbReference>
<dbReference type="Pfam" id="PF02458">
    <property type="entry name" value="Transferase"/>
    <property type="match status" value="1"/>
</dbReference>
<dbReference type="Proteomes" id="UP000324897">
    <property type="component" value="Chromosome 2"/>
</dbReference>
<keyword evidence="5" id="KW-1185">Reference proteome</keyword>
<protein>
    <submittedName>
        <fullName evidence="4">Uncharacterized protein</fullName>
    </submittedName>
</protein>
<proteinExistence type="inferred from homology"/>
<evidence type="ECO:0000313" key="4">
    <source>
        <dbReference type="EMBL" id="TVU24299.1"/>
    </source>
</evidence>
<feature type="non-terminal residue" evidence="4">
    <location>
        <position position="1"/>
    </location>
</feature>
<dbReference type="Gramene" id="TVU24299">
    <property type="protein sequence ID" value="TVU24299"/>
    <property type="gene ID" value="EJB05_26726"/>
</dbReference>
<reference evidence="4 5" key="1">
    <citation type="journal article" date="2019" name="Sci. Rep.">
        <title>A high-quality genome of Eragrostis curvula grass provides insights into Poaceae evolution and supports new strategies to enhance forage quality.</title>
        <authorList>
            <person name="Carballo J."/>
            <person name="Santos B.A.C.M."/>
            <person name="Zappacosta D."/>
            <person name="Garbus I."/>
            <person name="Selva J.P."/>
            <person name="Gallo C.A."/>
            <person name="Diaz A."/>
            <person name="Albertini E."/>
            <person name="Caccamo M."/>
            <person name="Echenique V."/>
        </authorList>
    </citation>
    <scope>NUCLEOTIDE SEQUENCE [LARGE SCALE GENOMIC DNA]</scope>
    <source>
        <strain evidence="5">cv. Victoria</strain>
        <tissue evidence="4">Leaf</tissue>
    </source>
</reference>
<organism evidence="4 5">
    <name type="scientific">Eragrostis curvula</name>
    <name type="common">weeping love grass</name>
    <dbReference type="NCBI Taxonomy" id="38414"/>
    <lineage>
        <taxon>Eukaryota</taxon>
        <taxon>Viridiplantae</taxon>
        <taxon>Streptophyta</taxon>
        <taxon>Embryophyta</taxon>
        <taxon>Tracheophyta</taxon>
        <taxon>Spermatophyta</taxon>
        <taxon>Magnoliopsida</taxon>
        <taxon>Liliopsida</taxon>
        <taxon>Poales</taxon>
        <taxon>Poaceae</taxon>
        <taxon>PACMAD clade</taxon>
        <taxon>Chloridoideae</taxon>
        <taxon>Eragrostideae</taxon>
        <taxon>Eragrostidinae</taxon>
        <taxon>Eragrostis</taxon>
    </lineage>
</organism>
<dbReference type="InterPro" id="IPR023213">
    <property type="entry name" value="CAT-like_dom_sf"/>
</dbReference>
<dbReference type="Gene3D" id="3.30.559.10">
    <property type="entry name" value="Chloramphenicol acetyltransferase-like domain"/>
    <property type="match status" value="2"/>
</dbReference>
<accession>A0A5J9UKJ1</accession>
<gene>
    <name evidence="4" type="ORF">EJB05_26726</name>
</gene>
<comment type="similarity">
    <text evidence="1">Belongs to the plant acyltransferase family.</text>
</comment>
<evidence type="ECO:0000256" key="2">
    <source>
        <dbReference type="ARBA" id="ARBA00022679"/>
    </source>
</evidence>
<dbReference type="GO" id="GO:0016747">
    <property type="term" value="F:acyltransferase activity, transferring groups other than amino-acyl groups"/>
    <property type="evidence" value="ECO:0007669"/>
    <property type="project" value="TreeGrafter"/>
</dbReference>
<keyword evidence="3" id="KW-0012">Acyltransferase</keyword>
<sequence length="452" mass="48552">MSAVLEAGLAKALFSERTEDGDNVNLDSCVNNIDSHDLGYGSGGSPHCVRQGVTFDPRFHPPSPSTAVLAKALAVCRVWAARLGADSAGRLAIIVNDAGARFTEATADAVLGSAMPLLEPTPETQNLHPSRDGDGVDDELLLVQVTRFACGSYVMGYTLHHLVADGHAMATIMVAVGQATRGVAVDPVPVIDRALFFAPRNPLHVEFEHRGAEFKLPVGTENACSSSVDEVVVHRVRFTRASISSLKSRAAGARPCSTVQCVVAHLWRCITVARRLDGSVVTVARVAVDGRSRLRHQPAVPQEYVGNVVLWARPTAAAKDLLEAPLGHAAELVSRVVVRMDDRYFRSFVDFASSGSVEAERLAPTADAAKMVLSPDVEVYSLLGFPFRDIDFGSGPPFFHMRGYMAEEGLVFLVPSLSGDGSVYAYINLFRRDMDAFKDCCCSLLAAADTRL</sequence>
<dbReference type="FunFam" id="3.30.559.10:FF:000008">
    <property type="entry name" value="Tryptamine hydroxycinnamoyl transferase"/>
    <property type="match status" value="1"/>
</dbReference>
<dbReference type="AlphaFoldDB" id="A0A5J9UKJ1"/>
<dbReference type="InterPro" id="IPR050317">
    <property type="entry name" value="Plant_Fungal_Acyltransferase"/>
</dbReference>
<keyword evidence="2" id="KW-0808">Transferase</keyword>
<evidence type="ECO:0000313" key="5">
    <source>
        <dbReference type="Proteomes" id="UP000324897"/>
    </source>
</evidence>
<dbReference type="PANTHER" id="PTHR31642:SF13">
    <property type="entry name" value="AGMATINE HYDROXYCINNAMOYLTRANSFERASE 1"/>
    <property type="match status" value="1"/>
</dbReference>
<evidence type="ECO:0000256" key="1">
    <source>
        <dbReference type="ARBA" id="ARBA00009861"/>
    </source>
</evidence>
<dbReference type="OrthoDB" id="671439at2759"/>
<comment type="caution">
    <text evidence="4">The sequence shown here is derived from an EMBL/GenBank/DDBJ whole genome shotgun (WGS) entry which is preliminary data.</text>
</comment>
<evidence type="ECO:0000256" key="3">
    <source>
        <dbReference type="ARBA" id="ARBA00023315"/>
    </source>
</evidence>
<name>A0A5J9UKJ1_9POAL</name>
<dbReference type="EMBL" id="RWGY01000013">
    <property type="protein sequence ID" value="TVU24299.1"/>
    <property type="molecule type" value="Genomic_DNA"/>
</dbReference>